<dbReference type="Proteomes" id="UP001497623">
    <property type="component" value="Unassembled WGS sequence"/>
</dbReference>
<comment type="caution">
    <text evidence="2">The sequence shown here is derived from an EMBL/GenBank/DDBJ whole genome shotgun (WGS) entry which is preliminary data.</text>
</comment>
<accession>A0AAV2QFW1</accession>
<dbReference type="SUPFAM" id="SSF56672">
    <property type="entry name" value="DNA/RNA polymerases"/>
    <property type="match status" value="1"/>
</dbReference>
<feature type="domain" description="Reverse transcriptase" evidence="1">
    <location>
        <begin position="70"/>
        <end position="338"/>
    </location>
</feature>
<dbReference type="GO" id="GO:0071897">
    <property type="term" value="P:DNA biosynthetic process"/>
    <property type="evidence" value="ECO:0007669"/>
    <property type="project" value="UniProtKB-ARBA"/>
</dbReference>
<sequence>MNINEEEISKLLDDFNEDDLVDIDIKEKDIIDAIDDLEENSSAGPDEVPAIFLKKTKNSIAKPLKYILRKSLDDGKIPDIFKLAHITPIHKGGAKTMPEQYRPVSLTSHIMKIFERVIKKNILVHLIINNLIKEKQHGFVPGRSTQSQLLAHYKDIYEAFEEGLRVDTVFLDFSKAFDKVDHNILMRKVINHKIKGKVGHWIKEFLTDRKFKVIANGTISDSEDVLSGVPQETVLAAILFIIMISDIDENVKACIVRCFADDTRVSKKIRDEEDKSKMQEDLDSIYKWAEDNIMKFNDNKFEQLNYGTLNKDEIESYKNPSNNDISKSDIVKDLGVITNSNLTFKEHIDSIITASKITSGMIFRTFITREAEVMLCLFKTYIRSRLEYCCSIWSPVLQGEINEIERVQKKFYEQDRRIRRTRLPPEISQAWTL</sequence>
<reference evidence="2 3" key="1">
    <citation type="submission" date="2024-05" db="EMBL/GenBank/DDBJ databases">
        <authorList>
            <person name="Wallberg A."/>
        </authorList>
    </citation>
    <scope>NUCLEOTIDE SEQUENCE [LARGE SCALE GENOMIC DNA]</scope>
</reference>
<dbReference type="PANTHER" id="PTHR33332">
    <property type="entry name" value="REVERSE TRANSCRIPTASE DOMAIN-CONTAINING PROTEIN"/>
    <property type="match status" value="1"/>
</dbReference>
<evidence type="ECO:0000259" key="1">
    <source>
        <dbReference type="PROSITE" id="PS50878"/>
    </source>
</evidence>
<evidence type="ECO:0000313" key="3">
    <source>
        <dbReference type="Proteomes" id="UP001497623"/>
    </source>
</evidence>
<dbReference type="CDD" id="cd01650">
    <property type="entry name" value="RT_nLTR_like"/>
    <property type="match status" value="1"/>
</dbReference>
<proteinExistence type="predicted"/>
<name>A0AAV2QFW1_MEGNR</name>
<keyword evidence="3" id="KW-1185">Reference proteome</keyword>
<dbReference type="AlphaFoldDB" id="A0AAV2QFW1"/>
<dbReference type="Pfam" id="PF00078">
    <property type="entry name" value="RVT_1"/>
    <property type="match status" value="1"/>
</dbReference>
<dbReference type="EMBL" id="CAXKWB010006538">
    <property type="protein sequence ID" value="CAL4083223.1"/>
    <property type="molecule type" value="Genomic_DNA"/>
</dbReference>
<dbReference type="PROSITE" id="PS50878">
    <property type="entry name" value="RT_POL"/>
    <property type="match status" value="1"/>
</dbReference>
<organism evidence="2 3">
    <name type="scientific">Meganyctiphanes norvegica</name>
    <name type="common">Northern krill</name>
    <name type="synonym">Thysanopoda norvegica</name>
    <dbReference type="NCBI Taxonomy" id="48144"/>
    <lineage>
        <taxon>Eukaryota</taxon>
        <taxon>Metazoa</taxon>
        <taxon>Ecdysozoa</taxon>
        <taxon>Arthropoda</taxon>
        <taxon>Crustacea</taxon>
        <taxon>Multicrustacea</taxon>
        <taxon>Malacostraca</taxon>
        <taxon>Eumalacostraca</taxon>
        <taxon>Eucarida</taxon>
        <taxon>Euphausiacea</taxon>
        <taxon>Euphausiidae</taxon>
        <taxon>Meganyctiphanes</taxon>
    </lineage>
</organism>
<dbReference type="InterPro" id="IPR000477">
    <property type="entry name" value="RT_dom"/>
</dbReference>
<protein>
    <recommendedName>
        <fullName evidence="1">Reverse transcriptase domain-containing protein</fullName>
    </recommendedName>
</protein>
<gene>
    <name evidence="2" type="ORF">MNOR_LOCUS12112</name>
</gene>
<evidence type="ECO:0000313" key="2">
    <source>
        <dbReference type="EMBL" id="CAL4083223.1"/>
    </source>
</evidence>
<dbReference type="PRINTS" id="PR01345">
    <property type="entry name" value="CERVTRCPTASE"/>
</dbReference>
<dbReference type="InterPro" id="IPR043502">
    <property type="entry name" value="DNA/RNA_pol_sf"/>
</dbReference>